<accession>A0A1Q2MC93</accession>
<dbReference type="RefSeq" id="WP_146682606.1">
    <property type="nucleotide sequence ID" value="NZ_CP019646.1"/>
</dbReference>
<organism evidence="3 4">
    <name type="scientific">Limihaloglobus sulfuriphilus</name>
    <dbReference type="NCBI Taxonomy" id="1851148"/>
    <lineage>
        <taxon>Bacteria</taxon>
        <taxon>Pseudomonadati</taxon>
        <taxon>Planctomycetota</taxon>
        <taxon>Phycisphaerae</taxon>
        <taxon>Sedimentisphaerales</taxon>
        <taxon>Sedimentisphaeraceae</taxon>
        <taxon>Limihaloglobus</taxon>
    </lineage>
</organism>
<dbReference type="Gene3D" id="3.20.20.80">
    <property type="entry name" value="Glycosidases"/>
    <property type="match status" value="2"/>
</dbReference>
<dbReference type="Proteomes" id="UP000188181">
    <property type="component" value="Chromosome"/>
</dbReference>
<dbReference type="SMART" id="SM00642">
    <property type="entry name" value="Aamy"/>
    <property type="match status" value="1"/>
</dbReference>
<dbReference type="InterPro" id="IPR006047">
    <property type="entry name" value="GH13_cat_dom"/>
</dbReference>
<feature type="chain" id="PRO_5012930422" evidence="1">
    <location>
        <begin position="20"/>
        <end position="762"/>
    </location>
</feature>
<dbReference type="OrthoDB" id="226102at2"/>
<dbReference type="Pfam" id="PF00128">
    <property type="entry name" value="Alpha-amylase"/>
    <property type="match status" value="1"/>
</dbReference>
<dbReference type="SUPFAM" id="SSF69318">
    <property type="entry name" value="Integrin alpha N-terminal domain"/>
    <property type="match status" value="1"/>
</dbReference>
<dbReference type="InterPro" id="IPR028994">
    <property type="entry name" value="Integrin_alpha_N"/>
</dbReference>
<dbReference type="STRING" id="1851148.SMSP2_00678"/>
<evidence type="ECO:0000256" key="1">
    <source>
        <dbReference type="SAM" id="SignalP"/>
    </source>
</evidence>
<keyword evidence="1" id="KW-0732">Signal</keyword>
<evidence type="ECO:0000259" key="2">
    <source>
        <dbReference type="SMART" id="SM00642"/>
    </source>
</evidence>
<dbReference type="InterPro" id="IPR017853">
    <property type="entry name" value="GH"/>
</dbReference>
<feature type="signal peptide" evidence="1">
    <location>
        <begin position="1"/>
        <end position="19"/>
    </location>
</feature>
<keyword evidence="3" id="KW-0378">Hydrolase</keyword>
<dbReference type="AlphaFoldDB" id="A0A1Q2MC93"/>
<gene>
    <name evidence="3" type="ORF">SMSP2_00678</name>
</gene>
<keyword evidence="4" id="KW-1185">Reference proteome</keyword>
<dbReference type="SUPFAM" id="SSF51445">
    <property type="entry name" value="(Trans)glycosidases"/>
    <property type="match status" value="1"/>
</dbReference>
<evidence type="ECO:0000313" key="3">
    <source>
        <dbReference type="EMBL" id="AQQ70333.1"/>
    </source>
</evidence>
<dbReference type="PANTHER" id="PTHR10357">
    <property type="entry name" value="ALPHA-AMYLASE FAMILY MEMBER"/>
    <property type="match status" value="1"/>
</dbReference>
<protein>
    <submittedName>
        <fullName evidence="3">Cyclomaltodextrinase</fullName>
        <ecNumber evidence="3">3.2.1.54</ecNumber>
    </submittedName>
</protein>
<dbReference type="EC" id="3.2.1.54" evidence="3"/>
<evidence type="ECO:0000313" key="4">
    <source>
        <dbReference type="Proteomes" id="UP000188181"/>
    </source>
</evidence>
<proteinExistence type="predicted"/>
<keyword evidence="3" id="KW-0326">Glycosidase</keyword>
<dbReference type="GO" id="GO:0005975">
    <property type="term" value="P:carbohydrate metabolic process"/>
    <property type="evidence" value="ECO:0007669"/>
    <property type="project" value="InterPro"/>
</dbReference>
<name>A0A1Q2MC93_9BACT</name>
<dbReference type="GO" id="GO:0047798">
    <property type="term" value="F:cyclomaltodextrinase activity"/>
    <property type="evidence" value="ECO:0007669"/>
    <property type="project" value="UniProtKB-EC"/>
</dbReference>
<feature type="domain" description="Glycosyl hydrolase family 13 catalytic" evidence="2">
    <location>
        <begin position="17"/>
        <end position="647"/>
    </location>
</feature>
<dbReference type="KEGG" id="pbas:SMSP2_00678"/>
<dbReference type="EMBL" id="CP019646">
    <property type="protein sequence ID" value="AQQ70333.1"/>
    <property type="molecule type" value="Genomic_DNA"/>
</dbReference>
<sequence length="762" mass="86263">MKNYLFVCILVCSLSFCIAEDYFYGYTGDGTVPPSPEWAHDAVFYSINVQHFGKAQTPGSYFEKAAAELDYIKDLGANTVVVNPVTEFLDEMDPKFWNAYYMKDPAAISGAYGGAEDFKDFVSKAHSLGLKVIVDTLVRPLYADGEAAKKILAEGNHDWFAPGLTKEQLEKPFKGDSVGMYNPVEAKFTFVSQDIESQNHRKDYILLNQGGAETKPVIGDWNGDQRDSIGIRKNDGTFVLTDVTETGEISKIDYQFIFGPAGENIIPIAGDWDGDGYDTIGIYNSQNAIFYLKNSLEPGDADIIIRGIKSGWIPITGDWDGDGADEVGEYDPESAIFYHYESDGEMYSKPYSHGGEKYAAVCGDWNGDGNDSIAVISKSAGQKRGFKDLFVYFYRNALSSGGAHGSYELNLKDGYKYPVVGNVDFNAKRGPSLLFGNSCYEFQWDNPGLQEFMIENWVDLVKRFDFDGYRLDCEAYQTVLAPYGNQNVWKRVWQRCHERLGKDVFLIAEMDGMGHYNIHAEQDTFGVLTNLHWDPQGKNRNFMVNANIVDTAKTLENTYYTMTLSCHDHHEFQAKGRRSTFGYMVFSPFMPWWRMGEEVNARKFVPQKDSQKGYDEVLYFRDMDWQALENPEKKAFYEDVRRMLHLRKEYKDIISPFCSKFKDRNFTAIPAEGCKLQVYANYGGGIAIIVAAKLDESDGDVTLNIDSQKLAEMGLGGFEEFRVTEKLYRPNESRVLSKSQLSELRQYVENNNVVFVVIEGLK</sequence>
<reference evidence="4" key="1">
    <citation type="submission" date="2017-02" db="EMBL/GenBank/DDBJ databases">
        <title>Comparative genomics and description of representatives of a novel lineage of planctomycetes thriving in anoxic sediments.</title>
        <authorList>
            <person name="Spring S."/>
            <person name="Bunk B."/>
            <person name="Sproer C."/>
        </authorList>
    </citation>
    <scope>NUCLEOTIDE SEQUENCE [LARGE SCALE GENOMIC DNA]</scope>
    <source>
        <strain evidence="4">SM-Chi-D1</strain>
    </source>
</reference>